<evidence type="ECO:0000256" key="1">
    <source>
        <dbReference type="SAM" id="MobiDB-lite"/>
    </source>
</evidence>
<dbReference type="Proteomes" id="UP001153269">
    <property type="component" value="Unassembled WGS sequence"/>
</dbReference>
<reference evidence="2" key="1">
    <citation type="submission" date="2020-03" db="EMBL/GenBank/DDBJ databases">
        <authorList>
            <person name="Weist P."/>
        </authorList>
    </citation>
    <scope>NUCLEOTIDE SEQUENCE</scope>
</reference>
<name>A0A9N7UC64_PLEPL</name>
<feature type="region of interest" description="Disordered" evidence="1">
    <location>
        <begin position="77"/>
        <end position="102"/>
    </location>
</feature>
<evidence type="ECO:0000313" key="2">
    <source>
        <dbReference type="EMBL" id="CAB1428331.1"/>
    </source>
</evidence>
<accession>A0A9N7UC64</accession>
<sequence>MGLRSAPDEGDGLPLPLPPHMRGSSCALLRTVLCQTRMLTPCGRIVTRCAGHFLQRAGYKEREWRALLLRRAAAVDAQGSQRGREGETPGEDLTPHLAHGSAPRLDLRKEVTRSLRLNARASLALERLRTRLFPQKV</sequence>
<evidence type="ECO:0000313" key="3">
    <source>
        <dbReference type="Proteomes" id="UP001153269"/>
    </source>
</evidence>
<proteinExistence type="predicted"/>
<dbReference type="AlphaFoldDB" id="A0A9N7UC64"/>
<organism evidence="2 3">
    <name type="scientific">Pleuronectes platessa</name>
    <name type="common">European plaice</name>
    <dbReference type="NCBI Taxonomy" id="8262"/>
    <lineage>
        <taxon>Eukaryota</taxon>
        <taxon>Metazoa</taxon>
        <taxon>Chordata</taxon>
        <taxon>Craniata</taxon>
        <taxon>Vertebrata</taxon>
        <taxon>Euteleostomi</taxon>
        <taxon>Actinopterygii</taxon>
        <taxon>Neopterygii</taxon>
        <taxon>Teleostei</taxon>
        <taxon>Neoteleostei</taxon>
        <taxon>Acanthomorphata</taxon>
        <taxon>Carangaria</taxon>
        <taxon>Pleuronectiformes</taxon>
        <taxon>Pleuronectoidei</taxon>
        <taxon>Pleuronectidae</taxon>
        <taxon>Pleuronectes</taxon>
    </lineage>
</organism>
<keyword evidence="3" id="KW-1185">Reference proteome</keyword>
<comment type="caution">
    <text evidence="2">The sequence shown here is derived from an EMBL/GenBank/DDBJ whole genome shotgun (WGS) entry which is preliminary data.</text>
</comment>
<gene>
    <name evidence="2" type="ORF">PLEPLA_LOCUS16297</name>
</gene>
<protein>
    <submittedName>
        <fullName evidence="2">Uncharacterized protein</fullName>
    </submittedName>
</protein>
<dbReference type="EMBL" id="CADEAL010001042">
    <property type="protein sequence ID" value="CAB1428331.1"/>
    <property type="molecule type" value="Genomic_DNA"/>
</dbReference>